<dbReference type="Pfam" id="PF13404">
    <property type="entry name" value="HTH_AsnC-type"/>
    <property type="match status" value="1"/>
</dbReference>
<dbReference type="Gene3D" id="3.30.70.920">
    <property type="match status" value="2"/>
</dbReference>
<keyword evidence="2 7" id="KW-0238">DNA-binding</keyword>
<feature type="domain" description="Transcription regulator AsnC/Lrp ligand binding" evidence="4">
    <location>
        <begin position="74"/>
        <end position="142"/>
    </location>
</feature>
<dbReference type="InterPro" id="IPR036390">
    <property type="entry name" value="WH_DNA-bd_sf"/>
</dbReference>
<dbReference type="GO" id="GO:0043200">
    <property type="term" value="P:response to amino acid"/>
    <property type="evidence" value="ECO:0007669"/>
    <property type="project" value="TreeGrafter"/>
</dbReference>
<evidence type="ECO:0000313" key="7">
    <source>
        <dbReference type="EMBL" id="PSL57217.1"/>
    </source>
</evidence>
<feature type="domain" description="Transcription regulator AsnC/Lrp ligand binding" evidence="4">
    <location>
        <begin position="241"/>
        <end position="303"/>
    </location>
</feature>
<dbReference type="GO" id="GO:0043565">
    <property type="term" value="F:sequence-specific DNA binding"/>
    <property type="evidence" value="ECO:0007669"/>
    <property type="project" value="InterPro"/>
</dbReference>
<dbReference type="PANTHER" id="PTHR30154">
    <property type="entry name" value="LEUCINE-RESPONSIVE REGULATORY PROTEIN"/>
    <property type="match status" value="1"/>
</dbReference>
<dbReference type="InterPro" id="IPR005471">
    <property type="entry name" value="Tscrpt_reg_IclR_N"/>
</dbReference>
<evidence type="ECO:0000313" key="8">
    <source>
        <dbReference type="Proteomes" id="UP000241118"/>
    </source>
</evidence>
<dbReference type="GO" id="GO:0005829">
    <property type="term" value="C:cytosol"/>
    <property type="evidence" value="ECO:0007669"/>
    <property type="project" value="TreeGrafter"/>
</dbReference>
<protein>
    <submittedName>
        <fullName evidence="7">DNA-binding Lrp family transcriptional regulator</fullName>
    </submittedName>
</protein>
<dbReference type="InterPro" id="IPR000485">
    <property type="entry name" value="AsnC-type_HTH_dom"/>
</dbReference>
<dbReference type="Pfam" id="PF09339">
    <property type="entry name" value="HTH_IclR"/>
    <property type="match status" value="1"/>
</dbReference>
<dbReference type="SUPFAM" id="SSF54909">
    <property type="entry name" value="Dimeric alpha+beta barrel"/>
    <property type="match status" value="2"/>
</dbReference>
<evidence type="ECO:0000259" key="5">
    <source>
        <dbReference type="Pfam" id="PF09339"/>
    </source>
</evidence>
<evidence type="ECO:0000256" key="3">
    <source>
        <dbReference type="ARBA" id="ARBA00023163"/>
    </source>
</evidence>
<dbReference type="Pfam" id="PF01037">
    <property type="entry name" value="AsnC_trans_reg"/>
    <property type="match status" value="2"/>
</dbReference>
<organism evidence="7 8">
    <name type="scientific">Saccharothrix carnea</name>
    <dbReference type="NCBI Taxonomy" id="1280637"/>
    <lineage>
        <taxon>Bacteria</taxon>
        <taxon>Bacillati</taxon>
        <taxon>Actinomycetota</taxon>
        <taxon>Actinomycetes</taxon>
        <taxon>Pseudonocardiales</taxon>
        <taxon>Pseudonocardiaceae</taxon>
        <taxon>Saccharothrix</taxon>
    </lineage>
</organism>
<evidence type="ECO:0000259" key="6">
    <source>
        <dbReference type="Pfam" id="PF13404"/>
    </source>
</evidence>
<dbReference type="InterPro" id="IPR036388">
    <property type="entry name" value="WH-like_DNA-bd_sf"/>
</dbReference>
<evidence type="ECO:0000256" key="1">
    <source>
        <dbReference type="ARBA" id="ARBA00023015"/>
    </source>
</evidence>
<dbReference type="Gene3D" id="1.10.10.10">
    <property type="entry name" value="Winged helix-like DNA-binding domain superfamily/Winged helix DNA-binding domain"/>
    <property type="match status" value="2"/>
</dbReference>
<feature type="domain" description="HTH iclR-type" evidence="5">
    <location>
        <begin position="180"/>
        <end position="219"/>
    </location>
</feature>
<keyword evidence="1" id="KW-0805">Transcription regulation</keyword>
<dbReference type="AlphaFoldDB" id="A0A2P8IFI7"/>
<dbReference type="PANTHER" id="PTHR30154:SF34">
    <property type="entry name" value="TRANSCRIPTIONAL REGULATOR AZLB"/>
    <property type="match status" value="1"/>
</dbReference>
<keyword evidence="8" id="KW-1185">Reference proteome</keyword>
<feature type="domain" description="HTH asnC-type" evidence="6">
    <location>
        <begin position="9"/>
        <end position="48"/>
    </location>
</feature>
<dbReference type="GO" id="GO:0006355">
    <property type="term" value="P:regulation of DNA-templated transcription"/>
    <property type="evidence" value="ECO:0007669"/>
    <property type="project" value="InterPro"/>
</dbReference>
<sequence length="335" mass="36767">MAQDSFTPDETDLRLVHALQAAPRATWHEVGRSLGVDPVTAARRWQGLADAGFARVTAYPEVRLWAKEHCNAFIEIDLEPTARPHAVEVLSRLPQVVSISVISSGRDLFLTVLTPDLTTLSHVVLHQLHALPGLRRTRTHTVTTVYGEGNRWRLGALEPRQLPAGRSTGGGAVWKPHHREVLGALDDGRRPAAEIAARTGRSASTVRRWLNEMVDGRLLSLRCEVAQPITGRPIAATFWARVPPDELDRTGTALTELPEVRLCAAVTGADNLVMTLWLRSLGDIQRFEAELARRLPALALTDRAVTLRAVKRMGCLLDDAGRITDVVPVDPWAGP</sequence>
<dbReference type="InterPro" id="IPR011008">
    <property type="entry name" value="Dimeric_a/b-barrel"/>
</dbReference>
<evidence type="ECO:0000259" key="4">
    <source>
        <dbReference type="Pfam" id="PF01037"/>
    </source>
</evidence>
<dbReference type="SUPFAM" id="SSF46785">
    <property type="entry name" value="Winged helix' DNA-binding domain"/>
    <property type="match status" value="1"/>
</dbReference>
<gene>
    <name evidence="7" type="ORF">B0I31_102195</name>
</gene>
<proteinExistence type="predicted"/>
<keyword evidence="3" id="KW-0804">Transcription</keyword>
<reference evidence="7 8" key="1">
    <citation type="submission" date="2018-03" db="EMBL/GenBank/DDBJ databases">
        <title>Genomic Encyclopedia of Type Strains, Phase III (KMG-III): the genomes of soil and plant-associated and newly described type strains.</title>
        <authorList>
            <person name="Whitman W."/>
        </authorList>
    </citation>
    <scope>NUCLEOTIDE SEQUENCE [LARGE SCALE GENOMIC DNA]</scope>
    <source>
        <strain evidence="7 8">CGMCC 4.7097</strain>
    </source>
</reference>
<dbReference type="InterPro" id="IPR019888">
    <property type="entry name" value="Tscrpt_reg_AsnC-like"/>
</dbReference>
<comment type="caution">
    <text evidence="7">The sequence shown here is derived from an EMBL/GenBank/DDBJ whole genome shotgun (WGS) entry which is preliminary data.</text>
</comment>
<accession>A0A2P8IFI7</accession>
<name>A0A2P8IFI7_SACCR</name>
<evidence type="ECO:0000256" key="2">
    <source>
        <dbReference type="ARBA" id="ARBA00023125"/>
    </source>
</evidence>
<dbReference type="InterPro" id="IPR019887">
    <property type="entry name" value="Tscrpt_reg_AsnC/Lrp_C"/>
</dbReference>
<dbReference type="SMART" id="SM00344">
    <property type="entry name" value="HTH_ASNC"/>
    <property type="match status" value="1"/>
</dbReference>
<dbReference type="Proteomes" id="UP000241118">
    <property type="component" value="Unassembled WGS sequence"/>
</dbReference>
<dbReference type="EMBL" id="PYAX01000002">
    <property type="protein sequence ID" value="PSL57217.1"/>
    <property type="molecule type" value="Genomic_DNA"/>
</dbReference>
<dbReference type="RefSeq" id="WP_245949708.1">
    <property type="nucleotide sequence ID" value="NZ_PYAX01000002.1"/>
</dbReference>